<reference evidence="1" key="1">
    <citation type="submission" date="2020-01" db="EMBL/GenBank/DDBJ databases">
        <authorList>
            <consortium name="DOE Joint Genome Institute"/>
            <person name="Haridas S."/>
            <person name="Albert R."/>
            <person name="Binder M."/>
            <person name="Bloem J."/>
            <person name="Labutti K."/>
            <person name="Salamov A."/>
            <person name="Andreopoulos B."/>
            <person name="Baker S.E."/>
            <person name="Barry K."/>
            <person name="Bills G."/>
            <person name="Bluhm B.H."/>
            <person name="Cannon C."/>
            <person name="Castanera R."/>
            <person name="Culley D.E."/>
            <person name="Daum C."/>
            <person name="Ezra D."/>
            <person name="Gonzalez J.B."/>
            <person name="Henrissat B."/>
            <person name="Kuo A."/>
            <person name="Liang C."/>
            <person name="Lipzen A."/>
            <person name="Lutzoni F."/>
            <person name="Magnuson J."/>
            <person name="Mondo S."/>
            <person name="Nolan M."/>
            <person name="Ohm R."/>
            <person name="Pangilinan J."/>
            <person name="Park H.-J."/>
            <person name="Ramirez L."/>
            <person name="Alfaro M."/>
            <person name="Sun H."/>
            <person name="Tritt A."/>
            <person name="Yoshinaga Y."/>
            <person name="Zwiers L.-H."/>
            <person name="Turgeon B.G."/>
            <person name="Goodwin S.B."/>
            <person name="Spatafora J.W."/>
            <person name="Crous P.W."/>
            <person name="Grigoriev I.V."/>
        </authorList>
    </citation>
    <scope>NUCLEOTIDE SEQUENCE</scope>
    <source>
        <strain evidence="1">IPT5</strain>
    </source>
</reference>
<gene>
    <name evidence="1" type="ORF">T440DRAFT_464888</name>
</gene>
<dbReference type="Proteomes" id="UP000799423">
    <property type="component" value="Unassembled WGS sequence"/>
</dbReference>
<proteinExistence type="predicted"/>
<dbReference type="AlphaFoldDB" id="A0A6A7BH44"/>
<evidence type="ECO:0000313" key="1">
    <source>
        <dbReference type="EMBL" id="KAF2854740.1"/>
    </source>
</evidence>
<evidence type="ECO:0000313" key="2">
    <source>
        <dbReference type="Proteomes" id="UP000799423"/>
    </source>
</evidence>
<name>A0A6A7BH44_9PLEO</name>
<keyword evidence="2" id="KW-1185">Reference proteome</keyword>
<accession>A0A6A7BH44</accession>
<organism evidence="1 2">
    <name type="scientific">Plenodomus tracheiphilus IPT5</name>
    <dbReference type="NCBI Taxonomy" id="1408161"/>
    <lineage>
        <taxon>Eukaryota</taxon>
        <taxon>Fungi</taxon>
        <taxon>Dikarya</taxon>
        <taxon>Ascomycota</taxon>
        <taxon>Pezizomycotina</taxon>
        <taxon>Dothideomycetes</taxon>
        <taxon>Pleosporomycetidae</taxon>
        <taxon>Pleosporales</taxon>
        <taxon>Pleosporineae</taxon>
        <taxon>Leptosphaeriaceae</taxon>
        <taxon>Plenodomus</taxon>
    </lineage>
</organism>
<protein>
    <submittedName>
        <fullName evidence="1">Uncharacterized protein</fullName>
    </submittedName>
</protein>
<dbReference type="EMBL" id="MU006292">
    <property type="protein sequence ID" value="KAF2854740.1"/>
    <property type="molecule type" value="Genomic_DNA"/>
</dbReference>
<sequence length="70" mass="7993">MSGELRRMCHHAAGLYVRSEWPAILGPESSEVKLKLASERRSGEPESIWGLWLPRRGLCSEIERAVKPYE</sequence>